<dbReference type="EMBL" id="CADCVQ010000122">
    <property type="protein sequence ID" value="CAA9514280.1"/>
    <property type="molecule type" value="Genomic_DNA"/>
</dbReference>
<evidence type="ECO:0000313" key="1">
    <source>
        <dbReference type="EMBL" id="CAA9514280.1"/>
    </source>
</evidence>
<organism evidence="1">
    <name type="scientific">uncultured Solirubrobacteraceae bacterium</name>
    <dbReference type="NCBI Taxonomy" id="1162706"/>
    <lineage>
        <taxon>Bacteria</taxon>
        <taxon>Bacillati</taxon>
        <taxon>Actinomycetota</taxon>
        <taxon>Thermoleophilia</taxon>
        <taxon>Solirubrobacterales</taxon>
        <taxon>Solirubrobacteraceae</taxon>
        <taxon>environmental samples</taxon>
    </lineage>
</organism>
<feature type="non-terminal residue" evidence="1">
    <location>
        <position position="1"/>
    </location>
</feature>
<name>A0A6J4T605_9ACTN</name>
<protein>
    <submittedName>
        <fullName evidence="1">Uncharacterized protein</fullName>
    </submittedName>
</protein>
<feature type="non-terminal residue" evidence="1">
    <location>
        <position position="29"/>
    </location>
</feature>
<proteinExistence type="predicted"/>
<dbReference type="AlphaFoldDB" id="A0A6J4T605"/>
<reference evidence="1" key="1">
    <citation type="submission" date="2020-02" db="EMBL/GenBank/DDBJ databases">
        <authorList>
            <person name="Meier V. D."/>
        </authorList>
    </citation>
    <scope>NUCLEOTIDE SEQUENCE</scope>
    <source>
        <strain evidence="1">AVDCRST_MAG67</strain>
    </source>
</reference>
<gene>
    <name evidence="1" type="ORF">AVDCRST_MAG67-2864</name>
</gene>
<accession>A0A6J4T605</accession>
<sequence>VADLDLDAGGDRLLRARRHRDRDREALHV</sequence>